<feature type="transmembrane region" description="Helical" evidence="6">
    <location>
        <begin position="241"/>
        <end position="259"/>
    </location>
</feature>
<feature type="coiled-coil region" evidence="4">
    <location>
        <begin position="37"/>
        <end position="71"/>
    </location>
</feature>
<feature type="region of interest" description="Disordered" evidence="5">
    <location>
        <begin position="1"/>
        <end position="23"/>
    </location>
</feature>
<dbReference type="EMBL" id="PGGS01000269">
    <property type="protein sequence ID" value="PNH05957.1"/>
    <property type="molecule type" value="Genomic_DNA"/>
</dbReference>
<keyword evidence="6" id="KW-0812">Transmembrane</keyword>
<protein>
    <submittedName>
        <fullName evidence="7">Photosystem II protein, chloroplastic</fullName>
    </submittedName>
</protein>
<evidence type="ECO:0000256" key="1">
    <source>
        <dbReference type="ARBA" id="ARBA00004229"/>
    </source>
</evidence>
<proteinExistence type="predicted"/>
<dbReference type="SUPFAM" id="SSF103511">
    <property type="entry name" value="Chlorophyll a-b binding protein"/>
    <property type="match status" value="1"/>
</dbReference>
<evidence type="ECO:0000256" key="5">
    <source>
        <dbReference type="SAM" id="MobiDB-lite"/>
    </source>
</evidence>
<gene>
    <name evidence="7" type="ORF">TSOC_007737</name>
</gene>
<comment type="caution">
    <text evidence="7">The sequence shown here is derived from an EMBL/GenBank/DDBJ whole genome shotgun (WGS) entry which is preliminary data.</text>
</comment>
<keyword evidence="4" id="KW-0175">Coiled coil</keyword>
<keyword evidence="6" id="KW-0472">Membrane</keyword>
<accession>A0A2J8A0A5</accession>
<dbReference type="GO" id="GO:0009507">
    <property type="term" value="C:chloroplast"/>
    <property type="evidence" value="ECO:0007669"/>
    <property type="project" value="UniProtKB-SubCell"/>
</dbReference>
<name>A0A2J8A0A5_9CHLO</name>
<feature type="compositionally biased region" description="Pro residues" evidence="5">
    <location>
        <begin position="204"/>
        <end position="214"/>
    </location>
</feature>
<reference evidence="7 8" key="1">
    <citation type="journal article" date="2017" name="Mol. Biol. Evol.">
        <title>The 4-celled Tetrabaena socialis nuclear genome reveals the essential components for genetic control of cell number at the origin of multicellularity in the volvocine lineage.</title>
        <authorList>
            <person name="Featherston J."/>
            <person name="Arakaki Y."/>
            <person name="Hanschen E.R."/>
            <person name="Ferris P.J."/>
            <person name="Michod R.E."/>
            <person name="Olson B.J.S.C."/>
            <person name="Nozaki H."/>
            <person name="Durand P.M."/>
        </authorList>
    </citation>
    <scope>NUCLEOTIDE SEQUENCE [LARGE SCALE GENOMIC DNA]</scope>
    <source>
        <strain evidence="7 8">NIES-571</strain>
    </source>
</reference>
<sequence length="316" mass="34106">MRSTASSLRASRAARPSAPAAPLRPAALPLLRRAAIIRRFKESDAEAEERMRRAEEVIRKQEAGIQEAARKAGDTVGDVKDKVKGKAQADVNRVAETVDYAGAGKGYSAEAVKVPFWMPAFTRRREVFVGRIAMLGFLATCALETFTAQHLGPIRQVQLWSGLSDSSVVAITLAIIAYNVVGGLGPWSPTFSPENLRDLAKRPTGPPTDFPSPPVTQPTDFSFGQWLGISGWGFTKRNELFHGRLAMLGFFFAFINELRTGRGAMGQVAGYLGVAPDNAFYAAALNGFVLFTALMVGASILFPSRLQGNTAAEDDI</sequence>
<evidence type="ECO:0000256" key="6">
    <source>
        <dbReference type="SAM" id="Phobius"/>
    </source>
</evidence>
<feature type="transmembrane region" description="Helical" evidence="6">
    <location>
        <begin position="168"/>
        <end position="187"/>
    </location>
</feature>
<keyword evidence="6" id="KW-1133">Transmembrane helix</keyword>
<dbReference type="Gene3D" id="1.10.3460.10">
    <property type="entry name" value="Chlorophyll a/b binding protein domain"/>
    <property type="match status" value="1"/>
</dbReference>
<keyword evidence="8" id="KW-1185">Reference proteome</keyword>
<evidence type="ECO:0000256" key="4">
    <source>
        <dbReference type="SAM" id="Coils"/>
    </source>
</evidence>
<organism evidence="7 8">
    <name type="scientific">Tetrabaena socialis</name>
    <dbReference type="NCBI Taxonomy" id="47790"/>
    <lineage>
        <taxon>Eukaryota</taxon>
        <taxon>Viridiplantae</taxon>
        <taxon>Chlorophyta</taxon>
        <taxon>core chlorophytes</taxon>
        <taxon>Chlorophyceae</taxon>
        <taxon>CS clade</taxon>
        <taxon>Chlamydomonadales</taxon>
        <taxon>Tetrabaenaceae</taxon>
        <taxon>Tetrabaena</taxon>
    </lineage>
</organism>
<evidence type="ECO:0000256" key="3">
    <source>
        <dbReference type="ARBA" id="ARBA00022640"/>
    </source>
</evidence>
<evidence type="ECO:0000313" key="7">
    <source>
        <dbReference type="EMBL" id="PNH05957.1"/>
    </source>
</evidence>
<evidence type="ECO:0000256" key="2">
    <source>
        <dbReference type="ARBA" id="ARBA00022528"/>
    </source>
</evidence>
<feature type="non-terminal residue" evidence="7">
    <location>
        <position position="316"/>
    </location>
</feature>
<dbReference type="Proteomes" id="UP000236333">
    <property type="component" value="Unassembled WGS sequence"/>
</dbReference>
<evidence type="ECO:0000313" key="8">
    <source>
        <dbReference type="Proteomes" id="UP000236333"/>
    </source>
</evidence>
<comment type="subcellular location">
    <subcellularLocation>
        <location evidence="1">Plastid</location>
        <location evidence="1">Chloroplast</location>
    </subcellularLocation>
</comment>
<feature type="region of interest" description="Disordered" evidence="5">
    <location>
        <begin position="195"/>
        <end position="214"/>
    </location>
</feature>
<feature type="transmembrane region" description="Helical" evidence="6">
    <location>
        <begin position="128"/>
        <end position="148"/>
    </location>
</feature>
<dbReference type="OrthoDB" id="529642at2759"/>
<dbReference type="AlphaFoldDB" id="A0A2J8A0A5"/>
<feature type="transmembrane region" description="Helical" evidence="6">
    <location>
        <begin position="279"/>
        <end position="302"/>
    </location>
</feature>
<keyword evidence="2" id="KW-0150">Chloroplast</keyword>
<dbReference type="Pfam" id="PF00504">
    <property type="entry name" value="Chloroa_b-bind"/>
    <property type="match status" value="1"/>
</dbReference>
<dbReference type="InterPro" id="IPR022796">
    <property type="entry name" value="Chloroa_b-bind"/>
</dbReference>
<keyword evidence="3" id="KW-0934">Plastid</keyword>